<keyword evidence="3 4" id="KW-0326">Glycosidase</keyword>
<evidence type="ECO:0000259" key="5">
    <source>
        <dbReference type="PROSITE" id="PS51764"/>
    </source>
</evidence>
<dbReference type="InterPro" id="IPR022790">
    <property type="entry name" value="GH26_dom"/>
</dbReference>
<proteinExistence type="inferred from homology"/>
<dbReference type="EMBL" id="FOKA01000004">
    <property type="protein sequence ID" value="SFA94504.1"/>
    <property type="molecule type" value="Genomic_DNA"/>
</dbReference>
<dbReference type="GO" id="GO:0006080">
    <property type="term" value="P:substituted mannan metabolic process"/>
    <property type="evidence" value="ECO:0007669"/>
    <property type="project" value="InterPro"/>
</dbReference>
<evidence type="ECO:0000313" key="7">
    <source>
        <dbReference type="Proteomes" id="UP000199012"/>
    </source>
</evidence>
<dbReference type="SUPFAM" id="SSF51445">
    <property type="entry name" value="(Trans)glycosidases"/>
    <property type="match status" value="1"/>
</dbReference>
<name>A0A1I0X0Z6_9CELL</name>
<dbReference type="RefSeq" id="WP_090031399.1">
    <property type="nucleotide sequence ID" value="NZ_BONM01000015.1"/>
</dbReference>
<dbReference type="PROSITE" id="PS51764">
    <property type="entry name" value="GH26"/>
    <property type="match status" value="1"/>
</dbReference>
<dbReference type="PANTHER" id="PTHR40079:SF4">
    <property type="entry name" value="GH26 DOMAIN-CONTAINING PROTEIN-RELATED"/>
    <property type="match status" value="1"/>
</dbReference>
<evidence type="ECO:0000256" key="1">
    <source>
        <dbReference type="ARBA" id="ARBA00007754"/>
    </source>
</evidence>
<dbReference type="GO" id="GO:0016985">
    <property type="term" value="F:mannan endo-1,4-beta-mannosidase activity"/>
    <property type="evidence" value="ECO:0007669"/>
    <property type="project" value="InterPro"/>
</dbReference>
<dbReference type="AlphaFoldDB" id="A0A1I0X0Z6"/>
<dbReference type="Pfam" id="PF02156">
    <property type="entry name" value="Glyco_hydro_26"/>
    <property type="match status" value="1"/>
</dbReference>
<reference evidence="6 7" key="1">
    <citation type="submission" date="2016-10" db="EMBL/GenBank/DDBJ databases">
        <authorList>
            <person name="de Groot N.N."/>
        </authorList>
    </citation>
    <scope>NUCLEOTIDE SEQUENCE [LARGE SCALE GENOMIC DNA]</scope>
    <source>
        <strain evidence="6 7">CGMCC 4.6945</strain>
    </source>
</reference>
<feature type="active site" description="Nucleophile" evidence="4">
    <location>
        <position position="268"/>
    </location>
</feature>
<dbReference type="Proteomes" id="UP000199012">
    <property type="component" value="Unassembled WGS sequence"/>
</dbReference>
<dbReference type="OrthoDB" id="9816550at2"/>
<dbReference type="InterPro" id="IPR017853">
    <property type="entry name" value="GH"/>
</dbReference>
<evidence type="ECO:0000256" key="4">
    <source>
        <dbReference type="PROSITE-ProRule" id="PRU01100"/>
    </source>
</evidence>
<dbReference type="PANTHER" id="PTHR40079">
    <property type="entry name" value="MANNAN ENDO-1,4-BETA-MANNOSIDASE E-RELATED"/>
    <property type="match status" value="1"/>
</dbReference>
<keyword evidence="7" id="KW-1185">Reference proteome</keyword>
<protein>
    <submittedName>
        <fullName evidence="6">Glycosyl hydrolase family 26</fullName>
    </submittedName>
</protein>
<sequence length="450" mass="48038">MQTLPSTRLRAALTRLAPPVALTIALAAGLTGVVTGPAAVTAEAASTPVLSGAYRGSGVPDLVQQFGTWRGRPAGVVTDFVDGSSWEAMENASWVAGKYKGLNLPVALGVPMLPATGGTLQQGATGAFDGHFAALGRSLVANGAEDAILRVGWEMNGTWFRWSAVPDPAAYRNYWIKIVKAMRAVPGQAFRFEWAPQPGAGTKGFDKTLAYPGDAYVDVIGMSLYDQSWGVTSAQHVERWNGMVTMAGGLQWSVDFAAAHGKRNSLPEWGLSKRCDGRGGNDNPYFVAKVSEWVNTHDYLYESYFDKDMGSCEVHKLVTGPFTAAKAEYIKHFGPTHPVYPSPDASVVKVSTKADRSGAVALSGRTVTGKVYVFAQPTFATTKVRFYLDDLMGVRTPLQVEGQAPYDLRGGTATAATAWDVTALPAGPHTMTVVFETSTGTRSVAVAFRR</sequence>
<evidence type="ECO:0000256" key="3">
    <source>
        <dbReference type="ARBA" id="ARBA00023295"/>
    </source>
</evidence>
<dbReference type="STRING" id="988821.SAMN05421867_10438"/>
<feature type="domain" description="GH26" evidence="5">
    <location>
        <begin position="21"/>
        <end position="313"/>
    </location>
</feature>
<dbReference type="Gene3D" id="3.20.20.80">
    <property type="entry name" value="Glycosidases"/>
    <property type="match status" value="1"/>
</dbReference>
<feature type="active site" description="Proton donor" evidence="4">
    <location>
        <position position="154"/>
    </location>
</feature>
<comment type="similarity">
    <text evidence="1 4">Belongs to the glycosyl hydrolase 26 family.</text>
</comment>
<evidence type="ECO:0000313" key="6">
    <source>
        <dbReference type="EMBL" id="SFA94504.1"/>
    </source>
</evidence>
<keyword evidence="2 4" id="KW-0378">Hydrolase</keyword>
<dbReference type="InterPro" id="IPR000805">
    <property type="entry name" value="Glyco_hydro_26"/>
</dbReference>
<gene>
    <name evidence="6" type="ORF">SAMN05421867_10438</name>
</gene>
<organism evidence="6 7">
    <name type="scientific">Cellulomonas marina</name>
    <dbReference type="NCBI Taxonomy" id="988821"/>
    <lineage>
        <taxon>Bacteria</taxon>
        <taxon>Bacillati</taxon>
        <taxon>Actinomycetota</taxon>
        <taxon>Actinomycetes</taxon>
        <taxon>Micrococcales</taxon>
        <taxon>Cellulomonadaceae</taxon>
        <taxon>Cellulomonas</taxon>
    </lineage>
</organism>
<evidence type="ECO:0000256" key="2">
    <source>
        <dbReference type="ARBA" id="ARBA00022801"/>
    </source>
</evidence>
<accession>A0A1I0X0Z6</accession>